<feature type="transmembrane region" description="Helical" evidence="6">
    <location>
        <begin position="104"/>
        <end position="128"/>
    </location>
</feature>
<evidence type="ECO:0000256" key="1">
    <source>
        <dbReference type="ARBA" id="ARBA00004141"/>
    </source>
</evidence>
<proteinExistence type="inferred from homology"/>
<name>A0AAW1V1Z7_9CUCU</name>
<reference evidence="7 8" key="1">
    <citation type="submission" date="2023-03" db="EMBL/GenBank/DDBJ databases">
        <title>Genome insight into feeding habits of ladybird beetles.</title>
        <authorList>
            <person name="Li H.-S."/>
            <person name="Huang Y.-H."/>
            <person name="Pang H."/>
        </authorList>
    </citation>
    <scope>NUCLEOTIDE SEQUENCE [LARGE SCALE GENOMIC DNA]</scope>
    <source>
        <strain evidence="7">SYSU_2023b</strain>
        <tissue evidence="7">Whole body</tissue>
    </source>
</reference>
<evidence type="ECO:0000256" key="3">
    <source>
        <dbReference type="ARBA" id="ARBA00022692"/>
    </source>
</evidence>
<dbReference type="PANTHER" id="PTHR10283:SF82">
    <property type="entry name" value="SOLUTE CARRIER FAMILY 13 MEMBER 2"/>
    <property type="match status" value="1"/>
</dbReference>
<feature type="transmembrane region" description="Helical" evidence="6">
    <location>
        <begin position="72"/>
        <end position="92"/>
    </location>
</feature>
<feature type="transmembrane region" description="Helical" evidence="6">
    <location>
        <begin position="188"/>
        <end position="214"/>
    </location>
</feature>
<evidence type="ECO:0008006" key="9">
    <source>
        <dbReference type="Google" id="ProtNLM"/>
    </source>
</evidence>
<keyword evidence="3 6" id="KW-0812">Transmembrane</keyword>
<dbReference type="Pfam" id="PF00939">
    <property type="entry name" value="Na_sulph_symp"/>
    <property type="match status" value="1"/>
</dbReference>
<comment type="similarity">
    <text evidence="2">Belongs to the SLC13A/DASS transporter (TC 2.A.47) family. NADC subfamily.</text>
</comment>
<feature type="transmembrane region" description="Helical" evidence="6">
    <location>
        <begin position="532"/>
        <end position="549"/>
    </location>
</feature>
<comment type="caution">
    <text evidence="7">The sequence shown here is derived from an EMBL/GenBank/DDBJ whole genome shotgun (WGS) entry which is preliminary data.</text>
</comment>
<evidence type="ECO:0000256" key="5">
    <source>
        <dbReference type="ARBA" id="ARBA00023136"/>
    </source>
</evidence>
<feature type="transmembrane region" description="Helical" evidence="6">
    <location>
        <begin position="451"/>
        <end position="469"/>
    </location>
</feature>
<dbReference type="GO" id="GO:0015141">
    <property type="term" value="F:succinate transmembrane transporter activity"/>
    <property type="evidence" value="ECO:0007669"/>
    <property type="project" value="TreeGrafter"/>
</dbReference>
<accession>A0AAW1V1Z7</accession>
<organism evidence="7 8">
    <name type="scientific">Henosepilachna vigintioctopunctata</name>
    <dbReference type="NCBI Taxonomy" id="420089"/>
    <lineage>
        <taxon>Eukaryota</taxon>
        <taxon>Metazoa</taxon>
        <taxon>Ecdysozoa</taxon>
        <taxon>Arthropoda</taxon>
        <taxon>Hexapoda</taxon>
        <taxon>Insecta</taxon>
        <taxon>Pterygota</taxon>
        <taxon>Neoptera</taxon>
        <taxon>Endopterygota</taxon>
        <taxon>Coleoptera</taxon>
        <taxon>Polyphaga</taxon>
        <taxon>Cucujiformia</taxon>
        <taxon>Coccinelloidea</taxon>
        <taxon>Coccinellidae</taxon>
        <taxon>Epilachninae</taxon>
        <taxon>Epilachnini</taxon>
        <taxon>Henosepilachna</taxon>
    </lineage>
</organism>
<evidence type="ECO:0000313" key="7">
    <source>
        <dbReference type="EMBL" id="KAK9887061.1"/>
    </source>
</evidence>
<dbReference type="GO" id="GO:0015137">
    <property type="term" value="F:citrate transmembrane transporter activity"/>
    <property type="evidence" value="ECO:0007669"/>
    <property type="project" value="TreeGrafter"/>
</dbReference>
<keyword evidence="5 6" id="KW-0472">Membrane</keyword>
<evidence type="ECO:0000256" key="2">
    <source>
        <dbReference type="ARBA" id="ARBA00006772"/>
    </source>
</evidence>
<evidence type="ECO:0000256" key="6">
    <source>
        <dbReference type="SAM" id="Phobius"/>
    </source>
</evidence>
<dbReference type="Proteomes" id="UP001431783">
    <property type="component" value="Unassembled WGS sequence"/>
</dbReference>
<feature type="transmembrane region" description="Helical" evidence="6">
    <location>
        <begin position="489"/>
        <end position="511"/>
    </location>
</feature>
<feature type="transmembrane region" description="Helical" evidence="6">
    <location>
        <begin position="21"/>
        <end position="48"/>
    </location>
</feature>
<dbReference type="AlphaFoldDB" id="A0AAW1V1Z7"/>
<sequence length="615" mass="68623">MEFCVYVVTSNKLPQSSLIKIMLGTYMQIGITNSILYDFYIISIVPIYRHELSHIKFFIMSFVKSLLLGIKIYWKAIFSIVWPIILLPLLLVDDSIPKRCLYVVLLMAGFWITETIHHTIVSIFPIVLFPLLNIMSTEEACRSYMADATMMFVSGLILAIAVEYCHLHERIALIVMNAIGCSPRRLHLGMVIITSFISLWITNTATTAIMVPIVSSILKELEYNGILSLYKTRSVENPEEEKEDTRIPTKATLCYFVTAAYASSIGGMGTIIGTGTNLAFKGLYETTFKDAPEIDFGYFMLSTVPFVVILQCFLTITLQIWYLGLFRPNSADAKNINIGKEGERVAKSVIEYKLSQLGPMSFHEKGVLVCFVLAIILWVTRAPQAFPGWAELVTDTKVKDSTVAILVIMLMFSIPEKPEFIYIFSEDDEKMPKGPSAGLLTWKIIQQKMPWGLVFLIGSGFALSNAASTSKMNDYVVSYLGKLENFPPFVVLVVSCVMIGLITQFTSNVAIANITLPIMAQLARNLKIHPLYLMYPACLTCSFAFMLPVSTPPNAIASAPCNMPTLQMIIIGFITLIISLLTLFAVVPFIGGLVWNYGTFPAWADNSYVSENDKN</sequence>
<dbReference type="PANTHER" id="PTHR10283">
    <property type="entry name" value="SOLUTE CARRIER FAMILY 13 MEMBER"/>
    <property type="match status" value="1"/>
</dbReference>
<evidence type="ECO:0000313" key="8">
    <source>
        <dbReference type="Proteomes" id="UP001431783"/>
    </source>
</evidence>
<feature type="transmembrane region" description="Helical" evidence="6">
    <location>
        <begin position="148"/>
        <end position="167"/>
    </location>
</feature>
<keyword evidence="8" id="KW-1185">Reference proteome</keyword>
<evidence type="ECO:0000256" key="4">
    <source>
        <dbReference type="ARBA" id="ARBA00022989"/>
    </source>
</evidence>
<comment type="subcellular location">
    <subcellularLocation>
        <location evidence="1">Membrane</location>
        <topology evidence="1">Multi-pass membrane protein</topology>
    </subcellularLocation>
</comment>
<feature type="transmembrane region" description="Helical" evidence="6">
    <location>
        <begin position="569"/>
        <end position="595"/>
    </location>
</feature>
<dbReference type="InterPro" id="IPR001898">
    <property type="entry name" value="SLC13A/DASS"/>
</dbReference>
<keyword evidence="4 6" id="KW-1133">Transmembrane helix</keyword>
<gene>
    <name evidence="7" type="ORF">WA026_019996</name>
</gene>
<feature type="transmembrane region" description="Helical" evidence="6">
    <location>
        <begin position="298"/>
        <end position="324"/>
    </location>
</feature>
<dbReference type="EMBL" id="JARQZJ010000104">
    <property type="protein sequence ID" value="KAK9887061.1"/>
    <property type="molecule type" value="Genomic_DNA"/>
</dbReference>
<dbReference type="GO" id="GO:0005886">
    <property type="term" value="C:plasma membrane"/>
    <property type="evidence" value="ECO:0007669"/>
    <property type="project" value="TreeGrafter"/>
</dbReference>
<protein>
    <recommendedName>
        <fullName evidence="9">Protein I'm not dead yet</fullName>
    </recommendedName>
</protein>